<evidence type="ECO:0000313" key="2">
    <source>
        <dbReference type="EMBL" id="KAG5565008.1"/>
    </source>
</evidence>
<accession>A0AAV6LL94</accession>
<dbReference type="AlphaFoldDB" id="A0AAV6LL94"/>
<reference evidence="2" key="1">
    <citation type="submission" date="2020-08" db="EMBL/GenBank/DDBJ databases">
        <title>Plant Genome Project.</title>
        <authorList>
            <person name="Zhang R.-G."/>
        </authorList>
    </citation>
    <scope>NUCLEOTIDE SEQUENCE</scope>
    <source>
        <strain evidence="2">WSP0</strain>
        <tissue evidence="2">Leaf</tissue>
    </source>
</reference>
<proteinExistence type="predicted"/>
<keyword evidence="3" id="KW-1185">Reference proteome</keyword>
<dbReference type="PROSITE" id="PS51340">
    <property type="entry name" value="MOSC"/>
    <property type="match status" value="1"/>
</dbReference>
<evidence type="ECO:0000259" key="1">
    <source>
        <dbReference type="PROSITE" id="PS51340"/>
    </source>
</evidence>
<dbReference type="Pfam" id="PF03473">
    <property type="entry name" value="MOSC"/>
    <property type="match status" value="1"/>
</dbReference>
<dbReference type="GO" id="GO:0030151">
    <property type="term" value="F:molybdenum ion binding"/>
    <property type="evidence" value="ECO:0007669"/>
    <property type="project" value="InterPro"/>
</dbReference>
<dbReference type="Proteomes" id="UP000823749">
    <property type="component" value="Chromosome 1"/>
</dbReference>
<dbReference type="GO" id="GO:0030170">
    <property type="term" value="F:pyridoxal phosphate binding"/>
    <property type="evidence" value="ECO:0007669"/>
    <property type="project" value="InterPro"/>
</dbReference>
<protein>
    <recommendedName>
        <fullName evidence="1">MOSC domain-containing protein</fullName>
    </recommendedName>
</protein>
<name>A0AAV6LL94_9ERIC</name>
<dbReference type="GO" id="GO:0003824">
    <property type="term" value="F:catalytic activity"/>
    <property type="evidence" value="ECO:0007669"/>
    <property type="project" value="InterPro"/>
</dbReference>
<sequence length="309" mass="34910">MFSNNSPDFKQIQVNNFMLVANVQESLEGPPIQVNPMRFRPNLVISGGAPYAENEWRSLKIGNEIFLSFGACNRCQMINLNHQEGEVRRSREPLATLASYRRVKGTILFAILLRYDIDDEVGQDMDSWLQVGQKVHPNTEEIKGTLGYSSILQEGEVGQDMDSWLQVGQKVHPNTDYLIQLWCCPPRADSGRKLVGEFGDSMDIGGGSRRQYRSLLNGYPLTSVVNLFKIAIMCVEDESVDRPTTREVVHMLTNPPQSATAPPLFTLQYFGAATFSWRGMHSCVRSRGILLLFPSWVTMVQPWQICTLF</sequence>
<dbReference type="InterPro" id="IPR005302">
    <property type="entry name" value="MoCF_Sase_C"/>
</dbReference>
<evidence type="ECO:0000313" key="3">
    <source>
        <dbReference type="Proteomes" id="UP000823749"/>
    </source>
</evidence>
<feature type="domain" description="MOSC" evidence="1">
    <location>
        <begin position="1"/>
        <end position="138"/>
    </location>
</feature>
<dbReference type="EMBL" id="JACTNZ010000001">
    <property type="protein sequence ID" value="KAG5565008.1"/>
    <property type="molecule type" value="Genomic_DNA"/>
</dbReference>
<comment type="caution">
    <text evidence="2">The sequence shown here is derived from an EMBL/GenBank/DDBJ whole genome shotgun (WGS) entry which is preliminary data.</text>
</comment>
<gene>
    <name evidence="2" type="ORF">RHGRI_001024</name>
</gene>
<organism evidence="2 3">
    <name type="scientific">Rhododendron griersonianum</name>
    <dbReference type="NCBI Taxonomy" id="479676"/>
    <lineage>
        <taxon>Eukaryota</taxon>
        <taxon>Viridiplantae</taxon>
        <taxon>Streptophyta</taxon>
        <taxon>Embryophyta</taxon>
        <taxon>Tracheophyta</taxon>
        <taxon>Spermatophyta</taxon>
        <taxon>Magnoliopsida</taxon>
        <taxon>eudicotyledons</taxon>
        <taxon>Gunneridae</taxon>
        <taxon>Pentapetalae</taxon>
        <taxon>asterids</taxon>
        <taxon>Ericales</taxon>
        <taxon>Ericaceae</taxon>
        <taxon>Ericoideae</taxon>
        <taxon>Rhodoreae</taxon>
        <taxon>Rhododendron</taxon>
    </lineage>
</organism>